<feature type="region of interest" description="Disordered" evidence="3">
    <location>
        <begin position="108"/>
        <end position="146"/>
    </location>
</feature>
<evidence type="ECO:0000313" key="7">
    <source>
        <dbReference type="Proteomes" id="UP001597419"/>
    </source>
</evidence>
<dbReference type="InterPro" id="IPR003961">
    <property type="entry name" value="FN3_dom"/>
</dbReference>
<feature type="chain" id="PRO_5047344860" evidence="4">
    <location>
        <begin position="26"/>
        <end position="226"/>
    </location>
</feature>
<feature type="domain" description="Fibronectin type-III" evidence="5">
    <location>
        <begin position="138"/>
        <end position="225"/>
    </location>
</feature>
<evidence type="ECO:0000313" key="6">
    <source>
        <dbReference type="EMBL" id="MFD2465269.1"/>
    </source>
</evidence>
<keyword evidence="1" id="KW-0326">Glycosidase</keyword>
<evidence type="ECO:0000256" key="4">
    <source>
        <dbReference type="SAM" id="SignalP"/>
    </source>
</evidence>
<feature type="domain" description="Fibronectin type-III" evidence="5">
    <location>
        <begin position="34"/>
        <end position="122"/>
    </location>
</feature>
<evidence type="ECO:0000256" key="2">
    <source>
        <dbReference type="ARBA" id="ARBA00023326"/>
    </source>
</evidence>
<keyword evidence="2" id="KW-0624">Polysaccharide degradation</keyword>
<keyword evidence="1" id="KW-0378">Hydrolase</keyword>
<dbReference type="Proteomes" id="UP001597419">
    <property type="component" value="Unassembled WGS sequence"/>
</dbReference>
<keyword evidence="2" id="KW-0119">Carbohydrate metabolism</keyword>
<gene>
    <name evidence="6" type="ORF">ACFSYJ_42085</name>
</gene>
<reference evidence="7" key="1">
    <citation type="journal article" date="2019" name="Int. J. Syst. Evol. Microbiol.">
        <title>The Global Catalogue of Microorganisms (GCM) 10K type strain sequencing project: providing services to taxonomists for standard genome sequencing and annotation.</title>
        <authorList>
            <consortium name="The Broad Institute Genomics Platform"/>
            <consortium name="The Broad Institute Genome Sequencing Center for Infectious Disease"/>
            <person name="Wu L."/>
            <person name="Ma J."/>
        </authorList>
    </citation>
    <scope>NUCLEOTIDE SEQUENCE [LARGE SCALE GENOMIC DNA]</scope>
    <source>
        <strain evidence="7">CGMCC 4.7643</strain>
    </source>
</reference>
<name>A0ABW5GWE1_9PSEU</name>
<proteinExistence type="predicted"/>
<dbReference type="InterPro" id="IPR013783">
    <property type="entry name" value="Ig-like_fold"/>
</dbReference>
<dbReference type="Gene3D" id="2.60.40.10">
    <property type="entry name" value="Immunoglobulins"/>
    <property type="match status" value="1"/>
</dbReference>
<comment type="caution">
    <text evidence="6">The sequence shown here is derived from an EMBL/GenBank/DDBJ whole genome shotgun (WGS) entry which is preliminary data.</text>
</comment>
<evidence type="ECO:0000259" key="5">
    <source>
        <dbReference type="PROSITE" id="PS50853"/>
    </source>
</evidence>
<accession>A0ABW5GWE1</accession>
<sequence length="226" mass="23545">MPEKPRSLPALFAACLVTAGCTATAVPDPAPPPPPAGLTATLVTPLDITLRWPDDPAAAGTALEFATDPNGPYTTLQYLPSHVTTYTHPDLLPQTSFYYRTRSFSGPASAPATDGTLPTPPAPGDAAVPVRSPGDAAAPAEPRVARTADGTLRFTWRDRSTDEEGFLLEQRKPGTAVFAPVEVTGANTTSCELSALPGEEGSAYRVRAFVTGPPSPLAHQTTGAQR</sequence>
<keyword evidence="7" id="KW-1185">Reference proteome</keyword>
<evidence type="ECO:0000256" key="1">
    <source>
        <dbReference type="ARBA" id="ARBA00023295"/>
    </source>
</evidence>
<keyword evidence="4" id="KW-0732">Signal</keyword>
<dbReference type="EMBL" id="JBHUKU010000030">
    <property type="protein sequence ID" value="MFD2465269.1"/>
    <property type="molecule type" value="Genomic_DNA"/>
</dbReference>
<evidence type="ECO:0000256" key="3">
    <source>
        <dbReference type="SAM" id="MobiDB-lite"/>
    </source>
</evidence>
<dbReference type="SUPFAM" id="SSF49265">
    <property type="entry name" value="Fibronectin type III"/>
    <property type="match status" value="1"/>
</dbReference>
<protein>
    <submittedName>
        <fullName evidence="6">Fibronectin type III domain-containing protein</fullName>
    </submittedName>
</protein>
<dbReference type="PROSITE" id="PS50853">
    <property type="entry name" value="FN3"/>
    <property type="match status" value="2"/>
</dbReference>
<dbReference type="RefSeq" id="WP_345408015.1">
    <property type="nucleotide sequence ID" value="NZ_BAABHG010000024.1"/>
</dbReference>
<dbReference type="PROSITE" id="PS51257">
    <property type="entry name" value="PROKAR_LIPOPROTEIN"/>
    <property type="match status" value="1"/>
</dbReference>
<feature type="signal peptide" evidence="4">
    <location>
        <begin position="1"/>
        <end position="25"/>
    </location>
</feature>
<dbReference type="InterPro" id="IPR036116">
    <property type="entry name" value="FN3_sf"/>
</dbReference>
<organism evidence="6 7">
    <name type="scientific">Amycolatopsis samaneae</name>
    <dbReference type="NCBI Taxonomy" id="664691"/>
    <lineage>
        <taxon>Bacteria</taxon>
        <taxon>Bacillati</taxon>
        <taxon>Actinomycetota</taxon>
        <taxon>Actinomycetes</taxon>
        <taxon>Pseudonocardiales</taxon>
        <taxon>Pseudonocardiaceae</taxon>
        <taxon>Amycolatopsis</taxon>
    </lineage>
</organism>